<dbReference type="RefSeq" id="WP_091781454.1">
    <property type="nucleotide sequence ID" value="NZ_LT629711.1"/>
</dbReference>
<dbReference type="GO" id="GO:0005886">
    <property type="term" value="C:plasma membrane"/>
    <property type="evidence" value="ECO:0007669"/>
    <property type="project" value="UniProtKB-SubCell"/>
</dbReference>
<dbReference type="PANTHER" id="PTHR36115">
    <property type="entry name" value="PROLINE-RICH ANTIGEN HOMOLOG-RELATED"/>
    <property type="match status" value="1"/>
</dbReference>
<organism evidence="8 9">
    <name type="scientific">Pedococcus dokdonensis</name>
    <dbReference type="NCBI Taxonomy" id="443156"/>
    <lineage>
        <taxon>Bacteria</taxon>
        <taxon>Bacillati</taxon>
        <taxon>Actinomycetota</taxon>
        <taxon>Actinomycetes</taxon>
        <taxon>Micrococcales</taxon>
        <taxon>Intrasporangiaceae</taxon>
        <taxon>Pedococcus</taxon>
    </lineage>
</organism>
<dbReference type="InterPro" id="IPR016795">
    <property type="entry name" value="UCP021697"/>
</dbReference>
<sequence>MVDRKDIGSWLEGPGSRSGALSAYPGERLGMPRGGRGSMARFGRRLVGVLIDWTACQLIAAALFDVPLPFAGVASGNDTLVLLGIFALEHLLLVSTTGYTLGHRVVGLRVLSMDGQRARPFQVLVRTVLLCLFLPAMFWDKDGRSLHDKAAGTLIVRS</sequence>
<evidence type="ECO:0000256" key="2">
    <source>
        <dbReference type="ARBA" id="ARBA00022475"/>
    </source>
</evidence>
<dbReference type="InterPro" id="IPR010432">
    <property type="entry name" value="RDD"/>
</dbReference>
<dbReference type="AlphaFoldDB" id="A0A1H0MN49"/>
<dbReference type="EMBL" id="LT629711">
    <property type="protein sequence ID" value="SDO81873.1"/>
    <property type="molecule type" value="Genomic_DNA"/>
</dbReference>
<dbReference type="InterPro" id="IPR051791">
    <property type="entry name" value="Pra-immunoreactive"/>
</dbReference>
<keyword evidence="5 6" id="KW-0472">Membrane</keyword>
<dbReference type="PANTHER" id="PTHR36115:SF6">
    <property type="entry name" value="PROLINE-RICH ANTIGEN HOMOLOG"/>
    <property type="match status" value="1"/>
</dbReference>
<evidence type="ECO:0000256" key="4">
    <source>
        <dbReference type="ARBA" id="ARBA00022989"/>
    </source>
</evidence>
<evidence type="ECO:0000256" key="3">
    <source>
        <dbReference type="ARBA" id="ARBA00022692"/>
    </source>
</evidence>
<keyword evidence="9" id="KW-1185">Reference proteome</keyword>
<dbReference type="Proteomes" id="UP000199077">
    <property type="component" value="Chromosome I"/>
</dbReference>
<feature type="transmembrane region" description="Helical" evidence="6">
    <location>
        <begin position="123"/>
        <end position="139"/>
    </location>
</feature>
<dbReference type="Pfam" id="PF06271">
    <property type="entry name" value="RDD"/>
    <property type="match status" value="1"/>
</dbReference>
<name>A0A1H0MN49_9MICO</name>
<protein>
    <submittedName>
        <fullName evidence="8">Uncharacterized membrane protein YckC, RDD family</fullName>
    </submittedName>
</protein>
<dbReference type="PIRSF" id="PIRSF021697">
    <property type="entry name" value="UCP021697"/>
    <property type="match status" value="1"/>
</dbReference>
<evidence type="ECO:0000256" key="1">
    <source>
        <dbReference type="ARBA" id="ARBA00004651"/>
    </source>
</evidence>
<feature type="transmembrane region" description="Helical" evidence="6">
    <location>
        <begin position="80"/>
        <end position="102"/>
    </location>
</feature>
<evidence type="ECO:0000259" key="7">
    <source>
        <dbReference type="Pfam" id="PF06271"/>
    </source>
</evidence>
<accession>A0A1H0MN49</accession>
<keyword evidence="3 6" id="KW-0812">Transmembrane</keyword>
<evidence type="ECO:0000313" key="8">
    <source>
        <dbReference type="EMBL" id="SDO81873.1"/>
    </source>
</evidence>
<dbReference type="OrthoDB" id="5187110at2"/>
<keyword evidence="4 6" id="KW-1133">Transmembrane helix</keyword>
<comment type="subcellular location">
    <subcellularLocation>
        <location evidence="1">Cell membrane</location>
        <topology evidence="1">Multi-pass membrane protein</topology>
    </subcellularLocation>
</comment>
<evidence type="ECO:0000313" key="9">
    <source>
        <dbReference type="Proteomes" id="UP000199077"/>
    </source>
</evidence>
<feature type="domain" description="RDD" evidence="7">
    <location>
        <begin position="40"/>
        <end position="152"/>
    </location>
</feature>
<reference evidence="9" key="1">
    <citation type="submission" date="2016-10" db="EMBL/GenBank/DDBJ databases">
        <authorList>
            <person name="Varghese N."/>
            <person name="Submissions S."/>
        </authorList>
    </citation>
    <scope>NUCLEOTIDE SEQUENCE [LARGE SCALE GENOMIC DNA]</scope>
    <source>
        <strain evidence="9">DSM 22329</strain>
    </source>
</reference>
<evidence type="ECO:0000256" key="5">
    <source>
        <dbReference type="ARBA" id="ARBA00023136"/>
    </source>
</evidence>
<feature type="transmembrane region" description="Helical" evidence="6">
    <location>
        <begin position="46"/>
        <end position="68"/>
    </location>
</feature>
<gene>
    <name evidence="8" type="ORF">SAMN04489867_0668</name>
</gene>
<keyword evidence="2" id="KW-1003">Cell membrane</keyword>
<evidence type="ECO:0000256" key="6">
    <source>
        <dbReference type="SAM" id="Phobius"/>
    </source>
</evidence>
<dbReference type="STRING" id="443156.SAMN04489867_0668"/>
<proteinExistence type="predicted"/>